<dbReference type="InParanoid" id="E4ZMP7"/>
<evidence type="ECO:0000313" key="2">
    <source>
        <dbReference type="Proteomes" id="UP000002668"/>
    </source>
</evidence>
<dbReference type="VEuPathDB" id="FungiDB:LEMA_P056220.1"/>
<name>E4ZMP7_LEPMJ</name>
<dbReference type="HOGENOM" id="CLU_2812850_0_0_1"/>
<reference evidence="2" key="1">
    <citation type="journal article" date="2011" name="Nat. Commun.">
        <title>Effector diversification within compartments of the Leptosphaeria maculans genome affected by Repeat-Induced Point mutations.</title>
        <authorList>
            <person name="Rouxel T."/>
            <person name="Grandaubert J."/>
            <person name="Hane J.K."/>
            <person name="Hoede C."/>
            <person name="van de Wouw A.P."/>
            <person name="Couloux A."/>
            <person name="Dominguez V."/>
            <person name="Anthouard V."/>
            <person name="Bally P."/>
            <person name="Bourras S."/>
            <person name="Cozijnsen A.J."/>
            <person name="Ciuffetti L.M."/>
            <person name="Degrave A."/>
            <person name="Dilmaghani A."/>
            <person name="Duret L."/>
            <person name="Fudal I."/>
            <person name="Goodwin S.B."/>
            <person name="Gout L."/>
            <person name="Glaser N."/>
            <person name="Linglin J."/>
            <person name="Kema G.H.J."/>
            <person name="Lapalu N."/>
            <person name="Lawrence C.B."/>
            <person name="May K."/>
            <person name="Meyer M."/>
            <person name="Ollivier B."/>
            <person name="Poulain J."/>
            <person name="Schoch C.L."/>
            <person name="Simon A."/>
            <person name="Spatafora J.W."/>
            <person name="Stachowiak A."/>
            <person name="Turgeon B.G."/>
            <person name="Tyler B.M."/>
            <person name="Vincent D."/>
            <person name="Weissenbach J."/>
            <person name="Amselem J."/>
            <person name="Quesneville H."/>
            <person name="Oliver R.P."/>
            <person name="Wincker P."/>
            <person name="Balesdent M.-H."/>
            <person name="Howlett B.J."/>
        </authorList>
    </citation>
    <scope>NUCLEOTIDE SEQUENCE [LARGE SCALE GENOMIC DNA]</scope>
    <source>
        <strain evidence="2">JN3 / isolate v23.1.3 / race Av1-4-5-6-7-8</strain>
    </source>
</reference>
<keyword evidence="2" id="KW-1185">Reference proteome</keyword>
<dbReference type="Proteomes" id="UP000002668">
    <property type="component" value="Genome"/>
</dbReference>
<sequence length="67" mass="7367">MSIKVSLVQPYDNDGQWLMDWWISYSSASDGPCTKKIPPWNTSALGLKCVILLIVSEGSLASLTGRH</sequence>
<gene>
    <name evidence="1" type="ORF">LEMA_P056220.1</name>
</gene>
<protein>
    <submittedName>
        <fullName evidence="1">Predicted protein</fullName>
    </submittedName>
</protein>
<accession>E4ZMP7</accession>
<dbReference type="EMBL" id="FP929094">
    <property type="protein sequence ID" value="CBX92916.1"/>
    <property type="molecule type" value="Genomic_DNA"/>
</dbReference>
<dbReference type="AlphaFoldDB" id="E4ZMP7"/>
<organism evidence="2">
    <name type="scientific">Leptosphaeria maculans (strain JN3 / isolate v23.1.3 / race Av1-4-5-6-7-8)</name>
    <name type="common">Blackleg fungus</name>
    <name type="synonym">Phoma lingam</name>
    <dbReference type="NCBI Taxonomy" id="985895"/>
    <lineage>
        <taxon>Eukaryota</taxon>
        <taxon>Fungi</taxon>
        <taxon>Dikarya</taxon>
        <taxon>Ascomycota</taxon>
        <taxon>Pezizomycotina</taxon>
        <taxon>Dothideomycetes</taxon>
        <taxon>Pleosporomycetidae</taxon>
        <taxon>Pleosporales</taxon>
        <taxon>Pleosporineae</taxon>
        <taxon>Leptosphaeriaceae</taxon>
        <taxon>Plenodomus</taxon>
        <taxon>Plenodomus lingam/Leptosphaeria maculans species complex</taxon>
    </lineage>
</organism>
<evidence type="ECO:0000313" key="1">
    <source>
        <dbReference type="EMBL" id="CBX92916.1"/>
    </source>
</evidence>
<proteinExistence type="predicted"/>